<dbReference type="STRING" id="1423774.FD31_GL000473"/>
<keyword evidence="1" id="KW-1133">Transmembrane helix</keyword>
<protein>
    <recommendedName>
        <fullName evidence="4">DUF3021 domain-containing protein</fullName>
    </recommendedName>
</protein>
<keyword evidence="1" id="KW-0472">Membrane</keyword>
<feature type="transmembrane region" description="Helical" evidence="1">
    <location>
        <begin position="38"/>
        <end position="56"/>
    </location>
</feature>
<evidence type="ECO:0008006" key="4">
    <source>
        <dbReference type="Google" id="ProtNLM"/>
    </source>
</evidence>
<dbReference type="Pfam" id="PF11457">
    <property type="entry name" value="DUF3021"/>
    <property type="match status" value="1"/>
</dbReference>
<evidence type="ECO:0000313" key="3">
    <source>
        <dbReference type="Proteomes" id="UP000051302"/>
    </source>
</evidence>
<reference evidence="2 3" key="1">
    <citation type="journal article" date="2015" name="Genome Announc.">
        <title>Expanding the biotechnology potential of lactobacilli through comparative genomics of 213 strains and associated genera.</title>
        <authorList>
            <person name="Sun Z."/>
            <person name="Harris H.M."/>
            <person name="McCann A."/>
            <person name="Guo C."/>
            <person name="Argimon S."/>
            <person name="Zhang W."/>
            <person name="Yang X."/>
            <person name="Jeffery I.B."/>
            <person name="Cooney J.C."/>
            <person name="Kagawa T.F."/>
            <person name="Liu W."/>
            <person name="Song Y."/>
            <person name="Salvetti E."/>
            <person name="Wrobel A."/>
            <person name="Rasinkangas P."/>
            <person name="Parkhill J."/>
            <person name="Rea M.C."/>
            <person name="O'Sullivan O."/>
            <person name="Ritari J."/>
            <person name="Douillard F.P."/>
            <person name="Paul Ross R."/>
            <person name="Yang R."/>
            <person name="Briner A.E."/>
            <person name="Felis G.E."/>
            <person name="de Vos W.M."/>
            <person name="Barrangou R."/>
            <person name="Klaenhammer T.R."/>
            <person name="Caufield P.W."/>
            <person name="Cui Y."/>
            <person name="Zhang H."/>
            <person name="O'Toole P.W."/>
        </authorList>
    </citation>
    <scope>NUCLEOTIDE SEQUENCE [LARGE SCALE GENOMIC DNA]</scope>
    <source>
        <strain evidence="2 3">DSM 16982</strain>
    </source>
</reference>
<dbReference type="Proteomes" id="UP000051302">
    <property type="component" value="Unassembled WGS sequence"/>
</dbReference>
<evidence type="ECO:0000313" key="2">
    <source>
        <dbReference type="EMBL" id="KRM16800.1"/>
    </source>
</evidence>
<organism evidence="2 3">
    <name type="scientific">Companilactobacillus nantensis DSM 16982</name>
    <dbReference type="NCBI Taxonomy" id="1423774"/>
    <lineage>
        <taxon>Bacteria</taxon>
        <taxon>Bacillati</taxon>
        <taxon>Bacillota</taxon>
        <taxon>Bacilli</taxon>
        <taxon>Lactobacillales</taxon>
        <taxon>Lactobacillaceae</taxon>
        <taxon>Companilactobacillus</taxon>
    </lineage>
</organism>
<gene>
    <name evidence="2" type="ORF">FD31_GL000473</name>
</gene>
<name>A0A0R1WFY9_9LACO</name>
<proteinExistence type="predicted"/>
<dbReference type="PATRIC" id="fig|1423774.3.peg.484"/>
<feature type="transmembrane region" description="Helical" evidence="1">
    <location>
        <begin position="68"/>
        <end position="90"/>
    </location>
</feature>
<keyword evidence="1" id="KW-0812">Transmembrane</keyword>
<evidence type="ECO:0000256" key="1">
    <source>
        <dbReference type="SAM" id="Phobius"/>
    </source>
</evidence>
<dbReference type="AlphaFoldDB" id="A0A0R1WFY9"/>
<accession>A0A0R1WFY9</accession>
<feature type="transmembrane region" description="Helical" evidence="1">
    <location>
        <begin position="96"/>
        <end position="117"/>
    </location>
</feature>
<keyword evidence="3" id="KW-1185">Reference proteome</keyword>
<comment type="caution">
    <text evidence="2">The sequence shown here is derived from an EMBL/GenBank/DDBJ whole genome shotgun (WGS) entry which is preliminary data.</text>
</comment>
<feature type="transmembrane region" description="Helical" evidence="1">
    <location>
        <begin position="7"/>
        <end position="26"/>
    </location>
</feature>
<dbReference type="EMBL" id="AZFV01000013">
    <property type="protein sequence ID" value="KRM16800.1"/>
    <property type="molecule type" value="Genomic_DNA"/>
</dbReference>
<dbReference type="InterPro" id="IPR021560">
    <property type="entry name" value="DUF3021"/>
</dbReference>
<sequence length="135" mass="15133">MSIMAKVIKYFAVGVLLGSFSFLSVVLFSGRMLVEPKAVLALFFFSGLIGLVSMIFETDRFIFPIKLLLHIIMTLIIVGVMMYSAGWWTSIVNGHILSFMVTVVATYIAVWVMLYLADVTNTKKINAAIRKRKSK</sequence>